<keyword evidence="4" id="KW-1185">Reference proteome</keyword>
<evidence type="ECO:0008006" key="5">
    <source>
        <dbReference type="Google" id="ProtNLM"/>
    </source>
</evidence>
<accession>A0A1U7CV44</accession>
<dbReference type="STRING" id="1387353.BSF38_04331"/>
<keyword evidence="1" id="KW-0472">Membrane</keyword>
<dbReference type="EMBL" id="CP019082">
    <property type="protein sequence ID" value="APW62778.1"/>
    <property type="molecule type" value="Genomic_DNA"/>
</dbReference>
<feature type="transmembrane region" description="Helical" evidence="1">
    <location>
        <begin position="423"/>
        <end position="441"/>
    </location>
</feature>
<organism evidence="3 4">
    <name type="scientific">Paludisphaera borealis</name>
    <dbReference type="NCBI Taxonomy" id="1387353"/>
    <lineage>
        <taxon>Bacteria</taxon>
        <taxon>Pseudomonadati</taxon>
        <taxon>Planctomycetota</taxon>
        <taxon>Planctomycetia</taxon>
        <taxon>Isosphaerales</taxon>
        <taxon>Isosphaeraceae</taxon>
        <taxon>Paludisphaera</taxon>
    </lineage>
</organism>
<name>A0A1U7CV44_9BACT</name>
<evidence type="ECO:0000256" key="1">
    <source>
        <dbReference type="SAM" id="Phobius"/>
    </source>
</evidence>
<keyword evidence="1" id="KW-0812">Transmembrane</keyword>
<feature type="signal peptide" evidence="2">
    <location>
        <begin position="1"/>
        <end position="19"/>
    </location>
</feature>
<dbReference type="RefSeq" id="WP_076349126.1">
    <property type="nucleotide sequence ID" value="NZ_CP019082.1"/>
</dbReference>
<feature type="chain" id="PRO_5012504822" description="DUF3999 domain-containing protein" evidence="2">
    <location>
        <begin position="20"/>
        <end position="457"/>
    </location>
</feature>
<dbReference type="OrthoDB" id="242770at2"/>
<sequence length="457" mass="51118">MIGRITLLLCVGLATTATAADDESRLRFQKDVVRGAAAEDEILAVPLDDDIYAASRDGCPDIRIVDDRNAEVPFVIENIGQTRTFVSREACLAKLVSLRVEEGKALEVVVALDEHAPAADGATVRTPLTDFERRVRVYGDRDGAWVLLKNDGRIFDYARFMDVRNLEVAFPTNGFRRFKFVVEQELDERESPFRELIRNRGQGGDVEVASILRRPFRIDRIELWKTVERPGVAEEETFPYPVVSFHVETVAKEKVTQVDVVTGRQPLTGLRLRTSSRNFSRPARVLVPADRIGREEWVEIGRGTLALFAFGDFRREDTRIDFAERRADRYRLVIENADNPPLDVTGVEGEGKGRRLVFLADAGRTYRVAYGSDTLDAPQYDAATVLAAIGRDRQPAPATLGPQVPNPRYRASADHRSRFDGSALLWLAIIFMVAVLAWALLRAGQRLKKLPADDLGG</sequence>
<evidence type="ECO:0000313" key="3">
    <source>
        <dbReference type="EMBL" id="APW62778.1"/>
    </source>
</evidence>
<reference evidence="4" key="1">
    <citation type="submission" date="2016-12" db="EMBL/GenBank/DDBJ databases">
        <title>Comparative genomics of four Isosphaeraceae planctomycetes: a common pool of plasmids and glycoside hydrolase genes.</title>
        <authorList>
            <person name="Ivanova A."/>
        </authorList>
    </citation>
    <scope>NUCLEOTIDE SEQUENCE [LARGE SCALE GENOMIC DNA]</scope>
    <source>
        <strain evidence="4">PX4</strain>
    </source>
</reference>
<proteinExistence type="predicted"/>
<protein>
    <recommendedName>
        <fullName evidence="5">DUF3999 domain-containing protein</fullName>
    </recommendedName>
</protein>
<dbReference type="Proteomes" id="UP000186309">
    <property type="component" value="Chromosome"/>
</dbReference>
<keyword evidence="2" id="KW-0732">Signal</keyword>
<keyword evidence="1" id="KW-1133">Transmembrane helix</keyword>
<evidence type="ECO:0000313" key="4">
    <source>
        <dbReference type="Proteomes" id="UP000186309"/>
    </source>
</evidence>
<evidence type="ECO:0000256" key="2">
    <source>
        <dbReference type="SAM" id="SignalP"/>
    </source>
</evidence>
<dbReference type="AlphaFoldDB" id="A0A1U7CV44"/>
<dbReference type="Pfam" id="PF13163">
    <property type="entry name" value="DUF3999"/>
    <property type="match status" value="1"/>
</dbReference>
<dbReference type="InterPro" id="IPR025060">
    <property type="entry name" value="DUF3999"/>
</dbReference>
<dbReference type="KEGG" id="pbor:BSF38_04331"/>
<gene>
    <name evidence="3" type="ORF">BSF38_04331</name>
</gene>